<comment type="caution">
    <text evidence="2">The sequence shown here is derived from an EMBL/GenBank/DDBJ whole genome shotgun (WGS) entry which is preliminary data.</text>
</comment>
<proteinExistence type="predicted"/>
<reference evidence="3" key="1">
    <citation type="journal article" date="2019" name="Int. J. Syst. Evol. Microbiol.">
        <title>The Global Catalogue of Microorganisms (GCM) 10K type strain sequencing project: providing services to taxonomists for standard genome sequencing and annotation.</title>
        <authorList>
            <consortium name="The Broad Institute Genomics Platform"/>
            <consortium name="The Broad Institute Genome Sequencing Center for Infectious Disease"/>
            <person name="Wu L."/>
            <person name="Ma J."/>
        </authorList>
    </citation>
    <scope>NUCLEOTIDE SEQUENCE [LARGE SCALE GENOMIC DNA]</scope>
    <source>
        <strain evidence="3">CCUG 63418</strain>
    </source>
</reference>
<sequence length="61" mass="7186">MVVKVNTPDTGEKEWENPQAPEKTSDDRDKEQLIRQFKEAKRRKDNLSTEEPNKEDSNKNI</sequence>
<evidence type="ECO:0000256" key="1">
    <source>
        <dbReference type="SAM" id="MobiDB-lite"/>
    </source>
</evidence>
<feature type="compositionally biased region" description="Basic and acidic residues" evidence="1">
    <location>
        <begin position="45"/>
        <end position="61"/>
    </location>
</feature>
<dbReference type="Proteomes" id="UP001596958">
    <property type="component" value="Unassembled WGS sequence"/>
</dbReference>
<gene>
    <name evidence="2" type="ORF">ACFQZS_18485</name>
</gene>
<feature type="compositionally biased region" description="Basic and acidic residues" evidence="1">
    <location>
        <begin position="23"/>
        <end position="39"/>
    </location>
</feature>
<keyword evidence="3" id="KW-1185">Reference proteome</keyword>
<name>A0ABW2Z3Q6_9SPHI</name>
<organism evidence="2 3">
    <name type="scientific">Mucilaginibacter calamicampi</name>
    <dbReference type="NCBI Taxonomy" id="1302352"/>
    <lineage>
        <taxon>Bacteria</taxon>
        <taxon>Pseudomonadati</taxon>
        <taxon>Bacteroidota</taxon>
        <taxon>Sphingobacteriia</taxon>
        <taxon>Sphingobacteriales</taxon>
        <taxon>Sphingobacteriaceae</taxon>
        <taxon>Mucilaginibacter</taxon>
    </lineage>
</organism>
<dbReference type="RefSeq" id="WP_377102498.1">
    <property type="nucleotide sequence ID" value="NZ_JBHTHU010000022.1"/>
</dbReference>
<accession>A0ABW2Z3Q6</accession>
<evidence type="ECO:0000313" key="3">
    <source>
        <dbReference type="Proteomes" id="UP001596958"/>
    </source>
</evidence>
<feature type="region of interest" description="Disordered" evidence="1">
    <location>
        <begin position="1"/>
        <end position="61"/>
    </location>
</feature>
<protein>
    <submittedName>
        <fullName evidence="2">Uncharacterized protein</fullName>
    </submittedName>
</protein>
<dbReference type="EMBL" id="JBHTHU010000022">
    <property type="protein sequence ID" value="MFD0752148.1"/>
    <property type="molecule type" value="Genomic_DNA"/>
</dbReference>
<evidence type="ECO:0000313" key="2">
    <source>
        <dbReference type="EMBL" id="MFD0752148.1"/>
    </source>
</evidence>